<dbReference type="InterPro" id="IPR029052">
    <property type="entry name" value="Metallo-depent_PP-like"/>
</dbReference>
<dbReference type="PANTHER" id="PTHR37523">
    <property type="entry name" value="METALLOPHOSPHOESTERASE"/>
    <property type="match status" value="1"/>
</dbReference>
<gene>
    <name evidence="2" type="ordered locus">Dde_3615</name>
</gene>
<proteinExistence type="predicted"/>
<reference evidence="2 3" key="1">
    <citation type="journal article" date="2011" name="J. Bacteriol.">
        <title>Complete genome sequence and updated annotation of Desulfovibrio alaskensis G20.</title>
        <authorList>
            <person name="Hauser L.J."/>
            <person name="Land M.L."/>
            <person name="Brown S.D."/>
            <person name="Larimer F."/>
            <person name="Keller K.L."/>
            <person name="Rapp-Giles B.J."/>
            <person name="Price M.N."/>
            <person name="Lin M."/>
            <person name="Bruce D.C."/>
            <person name="Detter J.C."/>
            <person name="Tapia R."/>
            <person name="Han C.S."/>
            <person name="Goodwin L.A."/>
            <person name="Cheng J.F."/>
            <person name="Pitluck S."/>
            <person name="Copeland A."/>
            <person name="Lucas S."/>
            <person name="Nolan M."/>
            <person name="Lapidus A.L."/>
            <person name="Palumbo A.V."/>
            <person name="Wall J.D."/>
        </authorList>
    </citation>
    <scope>NUCLEOTIDE SEQUENCE [LARGE SCALE GENOMIC DNA]</scope>
    <source>
        <strain evidence="3">ATCC BAA 1058 / DSM 17464 / G20</strain>
    </source>
</reference>
<sequence length="238" mass="25380">MRPSGEANFSREQDAMQSNDVYWIGIGDVHESTARLADVAGIGGAQGVIISGDLTLADGTAVARRVVEAVRASNPAVLAQIGNMDRQEVDDWLSSEGINLHARGRELAPGVGVMGVGCSTFTPFGTPSEYSDEQLGLWLEEAWEQVKHLRHLLLVVHNPPADTVCDRLPNGTHVGSAAVRAFIERVQPDVCLTGHIHEAMGTDRIGRTVVVNPGAFSTGGYAVIRMNSGGLTAELVRF</sequence>
<name>Q30V88_OLEA2</name>
<dbReference type="KEGG" id="dde:Dde_3615"/>
<feature type="domain" description="Metallophosphoesterase TT1561-like" evidence="1">
    <location>
        <begin position="148"/>
        <end position="227"/>
    </location>
</feature>
<dbReference type="HOGENOM" id="CLU_041441_5_0_7"/>
<dbReference type="Gene3D" id="3.60.21.10">
    <property type="match status" value="1"/>
</dbReference>
<dbReference type="AlphaFoldDB" id="Q30V88"/>
<dbReference type="STRING" id="207559.Dde_3615"/>
<evidence type="ECO:0000313" key="3">
    <source>
        <dbReference type="Proteomes" id="UP000002710"/>
    </source>
</evidence>
<dbReference type="InterPro" id="IPR029461">
    <property type="entry name" value="TT1561-like"/>
</dbReference>
<dbReference type="SUPFAM" id="SSF56300">
    <property type="entry name" value="Metallo-dependent phosphatases"/>
    <property type="match status" value="1"/>
</dbReference>
<keyword evidence="3" id="KW-1185">Reference proteome</keyword>
<dbReference type="Pfam" id="PF14582">
    <property type="entry name" value="Metallophos_3"/>
    <property type="match status" value="1"/>
</dbReference>
<evidence type="ECO:0000313" key="2">
    <source>
        <dbReference type="EMBL" id="ABB40408.2"/>
    </source>
</evidence>
<accession>Q30V88</accession>
<dbReference type="Proteomes" id="UP000002710">
    <property type="component" value="Chromosome"/>
</dbReference>
<dbReference type="PANTHER" id="PTHR37523:SF1">
    <property type="entry name" value="CALCINEURIN-LIKE PHOSPHOESTERASE DOMAIN-CONTAINING PROTEIN"/>
    <property type="match status" value="1"/>
</dbReference>
<protein>
    <recommendedName>
        <fullName evidence="1">Metallophosphoesterase TT1561-like domain-containing protein</fullName>
    </recommendedName>
</protein>
<organism evidence="2 3">
    <name type="scientific">Oleidesulfovibrio alaskensis (strain ATCC BAA-1058 / DSM 17464 / G20)</name>
    <name type="common">Desulfovibrio alaskensis</name>
    <dbReference type="NCBI Taxonomy" id="207559"/>
    <lineage>
        <taxon>Bacteria</taxon>
        <taxon>Pseudomonadati</taxon>
        <taxon>Thermodesulfobacteriota</taxon>
        <taxon>Desulfovibrionia</taxon>
        <taxon>Desulfovibrionales</taxon>
        <taxon>Desulfovibrionaceae</taxon>
        <taxon>Oleidesulfovibrio</taxon>
    </lineage>
</organism>
<dbReference type="eggNOG" id="COG2129">
    <property type="taxonomic scope" value="Bacteria"/>
</dbReference>
<dbReference type="EMBL" id="CP000112">
    <property type="protein sequence ID" value="ABB40408.2"/>
    <property type="molecule type" value="Genomic_DNA"/>
</dbReference>
<evidence type="ECO:0000259" key="1">
    <source>
        <dbReference type="Pfam" id="PF14582"/>
    </source>
</evidence>